<keyword evidence="3" id="KW-1185">Reference proteome</keyword>
<gene>
    <name evidence="2" type="ORF">PR048_005018</name>
</gene>
<feature type="region of interest" description="Disordered" evidence="1">
    <location>
        <begin position="1"/>
        <end position="21"/>
    </location>
</feature>
<feature type="compositionally biased region" description="Polar residues" evidence="1">
    <location>
        <begin position="274"/>
        <end position="286"/>
    </location>
</feature>
<name>A0ABQ9I714_9NEOP</name>
<reference evidence="2 3" key="1">
    <citation type="submission" date="2023-02" db="EMBL/GenBank/DDBJ databases">
        <title>LHISI_Scaffold_Assembly.</title>
        <authorList>
            <person name="Stuart O.P."/>
            <person name="Cleave R."/>
            <person name="Magrath M.J.L."/>
            <person name="Mikheyev A.S."/>
        </authorList>
    </citation>
    <scope>NUCLEOTIDE SEQUENCE [LARGE SCALE GENOMIC DNA]</scope>
    <source>
        <strain evidence="2">Daus_M_001</strain>
        <tissue evidence="2">Leg muscle</tissue>
    </source>
</reference>
<protein>
    <submittedName>
        <fullName evidence="2">Uncharacterized protein</fullName>
    </submittedName>
</protein>
<accession>A0ABQ9I714</accession>
<feature type="region of interest" description="Disordered" evidence="1">
    <location>
        <begin position="263"/>
        <end position="286"/>
    </location>
</feature>
<evidence type="ECO:0000256" key="1">
    <source>
        <dbReference type="SAM" id="MobiDB-lite"/>
    </source>
</evidence>
<evidence type="ECO:0000313" key="2">
    <source>
        <dbReference type="EMBL" id="KAJ8892438.1"/>
    </source>
</evidence>
<dbReference type="EMBL" id="JARBHB010000002">
    <property type="protein sequence ID" value="KAJ8892438.1"/>
    <property type="molecule type" value="Genomic_DNA"/>
</dbReference>
<evidence type="ECO:0000313" key="3">
    <source>
        <dbReference type="Proteomes" id="UP001159363"/>
    </source>
</evidence>
<proteinExistence type="predicted"/>
<organism evidence="2 3">
    <name type="scientific">Dryococelus australis</name>
    <dbReference type="NCBI Taxonomy" id="614101"/>
    <lineage>
        <taxon>Eukaryota</taxon>
        <taxon>Metazoa</taxon>
        <taxon>Ecdysozoa</taxon>
        <taxon>Arthropoda</taxon>
        <taxon>Hexapoda</taxon>
        <taxon>Insecta</taxon>
        <taxon>Pterygota</taxon>
        <taxon>Neoptera</taxon>
        <taxon>Polyneoptera</taxon>
        <taxon>Phasmatodea</taxon>
        <taxon>Verophasmatodea</taxon>
        <taxon>Anareolatae</taxon>
        <taxon>Phasmatidae</taxon>
        <taxon>Eurycanthinae</taxon>
        <taxon>Dryococelus</taxon>
    </lineage>
</organism>
<comment type="caution">
    <text evidence="2">The sequence shown here is derived from an EMBL/GenBank/DDBJ whole genome shotgun (WGS) entry which is preliminary data.</text>
</comment>
<sequence length="286" mass="31585">MEQRSNARGVGTGSTPMTPPATFVRNYIPSDLVGNRTRLALAKGYTRSTETIYELASVQTKSTDFVKLWKPKSGWPDRDSNPGCPLYASINLTQISARQNFTEVWRPDAELTCATVAPRRVQSSSGGESVRWPSRTNMDTCADTPPLINSDVVARATCRNKQASTFPYSEVTIGSIPGQITLRFLACGNRAGRCRWSAGFLGDLPFPRPFIPALLHTSFTLIGSHDLAVRSCLHLFMHSLFVLDVNTSRSALTHSRLHLPGFTPSRPLTPRTPCPQSYRTSLRSRN</sequence>
<dbReference type="Proteomes" id="UP001159363">
    <property type="component" value="Chromosome 2"/>
</dbReference>